<dbReference type="Pfam" id="PF10282">
    <property type="entry name" value="Lactonase"/>
    <property type="match status" value="1"/>
</dbReference>
<organism evidence="2 3">
    <name type="scientific">Serendipita indica (strain DSM 11827)</name>
    <name type="common">Root endophyte fungus</name>
    <name type="synonym">Piriformospora indica</name>
    <dbReference type="NCBI Taxonomy" id="1109443"/>
    <lineage>
        <taxon>Eukaryota</taxon>
        <taxon>Fungi</taxon>
        <taxon>Dikarya</taxon>
        <taxon>Basidiomycota</taxon>
        <taxon>Agaricomycotina</taxon>
        <taxon>Agaricomycetes</taxon>
        <taxon>Sebacinales</taxon>
        <taxon>Serendipitaceae</taxon>
        <taxon>Serendipita</taxon>
    </lineage>
</organism>
<gene>
    <name evidence="2" type="ORF">PIIN_02069</name>
</gene>
<dbReference type="GO" id="GO:0017057">
    <property type="term" value="F:6-phosphogluconolactonase activity"/>
    <property type="evidence" value="ECO:0007669"/>
    <property type="project" value="TreeGrafter"/>
</dbReference>
<dbReference type="Gene3D" id="2.130.10.10">
    <property type="entry name" value="YVTN repeat-like/Quinoprotein amine dehydrogenase"/>
    <property type="match status" value="1"/>
</dbReference>
<dbReference type="PANTHER" id="PTHR30344:SF1">
    <property type="entry name" value="6-PHOSPHOGLUCONOLACTONASE"/>
    <property type="match status" value="1"/>
</dbReference>
<evidence type="ECO:0000313" key="3">
    <source>
        <dbReference type="Proteomes" id="UP000007148"/>
    </source>
</evidence>
<dbReference type="EMBL" id="CAFZ01000028">
    <property type="protein sequence ID" value="CCA68203.1"/>
    <property type="molecule type" value="Genomic_DNA"/>
</dbReference>
<accession>G4TA95</accession>
<keyword evidence="3" id="KW-1185">Reference proteome</keyword>
<protein>
    <recommendedName>
        <fullName evidence="4">6-phosphogluconolactonase</fullName>
    </recommendedName>
</protein>
<dbReference type="InterPro" id="IPR015943">
    <property type="entry name" value="WD40/YVTN_repeat-like_dom_sf"/>
</dbReference>
<dbReference type="OMA" id="NRNVGVQ"/>
<reference evidence="2 3" key="1">
    <citation type="journal article" date="2011" name="PLoS Pathog.">
        <title>Endophytic Life Strategies Decoded by Genome and Transcriptome Analyses of the Mutualistic Root Symbiont Piriformospora indica.</title>
        <authorList>
            <person name="Zuccaro A."/>
            <person name="Lahrmann U."/>
            <person name="Guldener U."/>
            <person name="Langen G."/>
            <person name="Pfiffi S."/>
            <person name="Biedenkopf D."/>
            <person name="Wong P."/>
            <person name="Samans B."/>
            <person name="Grimm C."/>
            <person name="Basiewicz M."/>
            <person name="Murat C."/>
            <person name="Martin F."/>
            <person name="Kogel K.H."/>
        </authorList>
    </citation>
    <scope>NUCLEOTIDE SEQUENCE [LARGE SCALE GENOMIC DNA]</scope>
    <source>
        <strain evidence="2 3">DSM 11827</strain>
    </source>
</reference>
<comment type="caution">
    <text evidence="2">The sequence shown here is derived from an EMBL/GenBank/DDBJ whole genome shotgun (WGS) entry which is preliminary data.</text>
</comment>
<dbReference type="InterPro" id="IPR019405">
    <property type="entry name" value="Lactonase_7-beta_prop"/>
</dbReference>
<evidence type="ECO:0008006" key="4">
    <source>
        <dbReference type="Google" id="ProtNLM"/>
    </source>
</evidence>
<comment type="similarity">
    <text evidence="1">Belongs to the cycloisomerase 2 family.</text>
</comment>
<dbReference type="STRING" id="1109443.G4TA95"/>
<proteinExistence type="inferred from homology"/>
<dbReference type="Proteomes" id="UP000007148">
    <property type="component" value="Unassembled WGS sequence"/>
</dbReference>
<dbReference type="InterPro" id="IPR050282">
    <property type="entry name" value="Cycloisomerase_2"/>
</dbReference>
<dbReference type="HOGENOM" id="CLU_038716_1_0_1"/>
<dbReference type="InParanoid" id="G4TA95"/>
<dbReference type="eggNOG" id="ENOG502S3WY">
    <property type="taxonomic scope" value="Eukaryota"/>
</dbReference>
<evidence type="ECO:0000256" key="1">
    <source>
        <dbReference type="ARBA" id="ARBA00005564"/>
    </source>
</evidence>
<sequence>MAAAAAFLILVGGYGNAITSLKFTPSTSSLTYMTQTNVAQMTTWLSTHPANSSIVYAAQEAWYTTGNIFSLILNPTTGALTTKSSISTGPMVSNYGGGCVHVTPINGGTALAAANFNSGSAFVVPLNSDRLTFGSGQVLQFTGSGPMQNQKSAHAHQAIEYGNEVIVADLGSDFVRRLTKNGNTWYEAAKIQFPAGSGPRHMVAMNNTLYTLHQNYNALSQSTLPALGSGGISQVVANFTIVPPGTSNTSGMSAAELLWAPSVTCGASPLLYASNRDDPSQNDAIAIFETTPALKPVAHVRTGLKHVRGMEFVGANKEYIVAGGMSGGGIKVFKRVSAAEGYLTQVAAFNSGQIVQPTGFTWIKV</sequence>
<dbReference type="PANTHER" id="PTHR30344">
    <property type="entry name" value="6-PHOSPHOGLUCONOLACTONASE-RELATED"/>
    <property type="match status" value="1"/>
</dbReference>
<evidence type="ECO:0000313" key="2">
    <source>
        <dbReference type="EMBL" id="CCA68203.1"/>
    </source>
</evidence>
<dbReference type="AlphaFoldDB" id="G4TA95"/>
<name>G4TA95_SERID</name>
<dbReference type="SUPFAM" id="SSF75011">
    <property type="entry name" value="3-carboxy-cis,cis-mucoante lactonizing enzyme"/>
    <property type="match status" value="1"/>
</dbReference>
<dbReference type="OrthoDB" id="9972196at2759"/>